<dbReference type="GO" id="GO:0005829">
    <property type="term" value="C:cytosol"/>
    <property type="evidence" value="ECO:0007669"/>
    <property type="project" value="TreeGrafter"/>
</dbReference>
<dbReference type="SUPFAM" id="SSF54637">
    <property type="entry name" value="Thioesterase/thiol ester dehydrase-isomerase"/>
    <property type="match status" value="1"/>
</dbReference>
<evidence type="ECO:0000259" key="4">
    <source>
        <dbReference type="PROSITE" id="PS51770"/>
    </source>
</evidence>
<evidence type="ECO:0000313" key="5">
    <source>
        <dbReference type="EMBL" id="GGZ27771.1"/>
    </source>
</evidence>
<accession>A0A918UQW8</accession>
<gene>
    <name evidence="5" type="ORF">GCM10007049_20780</name>
</gene>
<comment type="caution">
    <text evidence="5">The sequence shown here is derived from an EMBL/GenBank/DDBJ whole genome shotgun (WGS) entry which is preliminary data.</text>
</comment>
<dbReference type="Pfam" id="PF03061">
    <property type="entry name" value="4HBT"/>
    <property type="match status" value="1"/>
</dbReference>
<dbReference type="InterPro" id="IPR006683">
    <property type="entry name" value="Thioestr_dom"/>
</dbReference>
<dbReference type="CDD" id="cd03442">
    <property type="entry name" value="BFIT_BACH"/>
    <property type="match status" value="1"/>
</dbReference>
<dbReference type="EMBL" id="BMWX01000003">
    <property type="protein sequence ID" value="GGZ27771.1"/>
    <property type="molecule type" value="Genomic_DNA"/>
</dbReference>
<keyword evidence="2 3" id="KW-0378">Hydrolase</keyword>
<reference evidence="5" key="1">
    <citation type="journal article" date="2014" name="Int. J. Syst. Evol. Microbiol.">
        <title>Complete genome sequence of Corynebacterium casei LMG S-19264T (=DSM 44701T), isolated from a smear-ripened cheese.</title>
        <authorList>
            <consortium name="US DOE Joint Genome Institute (JGI-PGF)"/>
            <person name="Walter F."/>
            <person name="Albersmeier A."/>
            <person name="Kalinowski J."/>
            <person name="Ruckert C."/>
        </authorList>
    </citation>
    <scope>NUCLEOTIDE SEQUENCE</scope>
    <source>
        <strain evidence="5">KCTC 12368</strain>
    </source>
</reference>
<evidence type="ECO:0000256" key="3">
    <source>
        <dbReference type="PROSITE-ProRule" id="PRU01106"/>
    </source>
</evidence>
<dbReference type="InterPro" id="IPR033120">
    <property type="entry name" value="HOTDOG_ACOT"/>
</dbReference>
<dbReference type="InterPro" id="IPR029069">
    <property type="entry name" value="HotDog_dom_sf"/>
</dbReference>
<dbReference type="PANTHER" id="PTHR11049">
    <property type="entry name" value="ACYL COENZYME A THIOESTER HYDROLASE"/>
    <property type="match status" value="1"/>
</dbReference>
<dbReference type="Gene3D" id="3.10.129.10">
    <property type="entry name" value="Hotdog Thioesterase"/>
    <property type="match status" value="1"/>
</dbReference>
<evidence type="ECO:0000313" key="6">
    <source>
        <dbReference type="Proteomes" id="UP000619457"/>
    </source>
</evidence>
<evidence type="ECO:0000256" key="2">
    <source>
        <dbReference type="ARBA" id="ARBA00022801"/>
    </source>
</evidence>
<organism evidence="5 6">
    <name type="scientific">Echinicola pacifica</name>
    <dbReference type="NCBI Taxonomy" id="346377"/>
    <lineage>
        <taxon>Bacteria</taxon>
        <taxon>Pseudomonadati</taxon>
        <taxon>Bacteroidota</taxon>
        <taxon>Cytophagia</taxon>
        <taxon>Cytophagales</taxon>
        <taxon>Cyclobacteriaceae</taxon>
        <taxon>Echinicola</taxon>
    </lineage>
</organism>
<comment type="similarity">
    <text evidence="1">Belongs to the acyl coenzyme A hydrolase family.</text>
</comment>
<dbReference type="InterPro" id="IPR040170">
    <property type="entry name" value="Cytosol_ACT"/>
</dbReference>
<sequence length="206" mass="22988">MKIELIISPKAVDHKISTMHKEMDNARTSDSSRTTITELMIPSYANFGGKIHGGILLSLMDKVAYATASKHSGAYCVTVSVDTVDFLQPVEVGELVSLMGSINYVGNSSMVVGIKVISENVKSGLVKHTNTCYFTMVAKGDDDKPTMVPKLILENATDVRRFVEAIYRRKFKQNYETNLKEIKSNWDKQDVASLLKDQRCVSRMKE</sequence>
<feature type="domain" description="HotDog ACOT-type" evidence="4">
    <location>
        <begin position="30"/>
        <end position="142"/>
    </location>
</feature>
<evidence type="ECO:0000256" key="1">
    <source>
        <dbReference type="ARBA" id="ARBA00010458"/>
    </source>
</evidence>
<proteinExistence type="inferred from homology"/>
<dbReference type="AlphaFoldDB" id="A0A918UQW8"/>
<name>A0A918UQW8_9BACT</name>
<reference evidence="5" key="2">
    <citation type="submission" date="2020-09" db="EMBL/GenBank/DDBJ databases">
        <authorList>
            <person name="Sun Q."/>
            <person name="Kim S."/>
        </authorList>
    </citation>
    <scope>NUCLEOTIDE SEQUENCE</scope>
    <source>
        <strain evidence="5">KCTC 12368</strain>
    </source>
</reference>
<protein>
    <recommendedName>
        <fullName evidence="4">HotDog ACOT-type domain-containing protein</fullName>
    </recommendedName>
</protein>
<dbReference type="Proteomes" id="UP000619457">
    <property type="component" value="Unassembled WGS sequence"/>
</dbReference>
<dbReference type="GO" id="GO:0006637">
    <property type="term" value="P:acyl-CoA metabolic process"/>
    <property type="evidence" value="ECO:0007669"/>
    <property type="project" value="TreeGrafter"/>
</dbReference>
<keyword evidence="6" id="KW-1185">Reference proteome</keyword>
<dbReference type="GO" id="GO:0052816">
    <property type="term" value="F:long-chain fatty acyl-CoA hydrolase activity"/>
    <property type="evidence" value="ECO:0007669"/>
    <property type="project" value="TreeGrafter"/>
</dbReference>
<dbReference type="PROSITE" id="PS51770">
    <property type="entry name" value="HOTDOG_ACOT"/>
    <property type="match status" value="1"/>
</dbReference>
<dbReference type="PANTHER" id="PTHR11049:SF16">
    <property type="entry name" value="PROTEIN VDLD"/>
    <property type="match status" value="1"/>
</dbReference>